<dbReference type="Pfam" id="PF00899">
    <property type="entry name" value="ThiF"/>
    <property type="match status" value="1"/>
</dbReference>
<dbReference type="Proteomes" id="UP001489509">
    <property type="component" value="Unassembled WGS sequence"/>
</dbReference>
<evidence type="ECO:0000313" key="3">
    <source>
        <dbReference type="Proteomes" id="UP001489509"/>
    </source>
</evidence>
<accession>A0ABV1E3G1</accession>
<dbReference type="EMBL" id="JBBMFD010000018">
    <property type="protein sequence ID" value="MEQ2441152.1"/>
    <property type="molecule type" value="Genomic_DNA"/>
</dbReference>
<keyword evidence="3" id="KW-1185">Reference proteome</keyword>
<gene>
    <name evidence="2" type="ORF">WMO26_09980</name>
</gene>
<dbReference type="RefSeq" id="WP_349220070.1">
    <property type="nucleotide sequence ID" value="NZ_JBBMFD010000018.1"/>
</dbReference>
<dbReference type="GO" id="GO:0016779">
    <property type="term" value="F:nucleotidyltransferase activity"/>
    <property type="evidence" value="ECO:0007669"/>
    <property type="project" value="UniProtKB-KW"/>
</dbReference>
<sequence>MKLSKTAPVKIVVLGAGGTGGWLIPHLYRLASTQERPIRMILCDGDKVEEKNLLRQNFVLQDLGQNKAAVLSKRYSAAFGMECEYIPQYIEQDEKLQALLRQDEWQQIVVLVGCVDNNKTRQMCHRVFQRLDDVIYLDSGNGENTGQVVCGVRRSGRTMYKPACAVYPELLKEEDRFPSELSCADRAVSAPQTIAANLMAATAVVCFLYDLLALGRCDTRMVTFSSSLIGIRPVVNQTRKAKTEQ</sequence>
<evidence type="ECO:0000313" key="2">
    <source>
        <dbReference type="EMBL" id="MEQ2441152.1"/>
    </source>
</evidence>
<keyword evidence="2" id="KW-0808">Transferase</keyword>
<keyword evidence="2" id="KW-0548">Nucleotidyltransferase</keyword>
<feature type="domain" description="THIF-type NAD/FAD binding fold" evidence="1">
    <location>
        <begin position="8"/>
        <end position="211"/>
    </location>
</feature>
<organism evidence="2 3">
    <name type="scientific">Solibaculum intestinale</name>
    <dbReference type="NCBI Taxonomy" id="3133165"/>
    <lineage>
        <taxon>Bacteria</taxon>
        <taxon>Bacillati</taxon>
        <taxon>Bacillota</taxon>
        <taxon>Clostridia</taxon>
        <taxon>Eubacteriales</taxon>
        <taxon>Oscillospiraceae</taxon>
        <taxon>Solibaculum</taxon>
    </lineage>
</organism>
<dbReference type="Gene3D" id="3.40.50.720">
    <property type="entry name" value="NAD(P)-binding Rossmann-like Domain"/>
    <property type="match status" value="1"/>
</dbReference>
<name>A0ABV1E3G1_9FIRM</name>
<proteinExistence type="predicted"/>
<dbReference type="SUPFAM" id="SSF69572">
    <property type="entry name" value="Activating enzymes of the ubiquitin-like proteins"/>
    <property type="match status" value="1"/>
</dbReference>
<comment type="caution">
    <text evidence="2">The sequence shown here is derived from an EMBL/GenBank/DDBJ whole genome shotgun (WGS) entry which is preliminary data.</text>
</comment>
<reference evidence="2 3" key="1">
    <citation type="submission" date="2024-03" db="EMBL/GenBank/DDBJ databases">
        <title>Human intestinal bacterial collection.</title>
        <authorList>
            <person name="Pauvert C."/>
            <person name="Hitch T.C.A."/>
            <person name="Clavel T."/>
        </authorList>
    </citation>
    <scope>NUCLEOTIDE SEQUENCE [LARGE SCALE GENOMIC DNA]</scope>
    <source>
        <strain evidence="2 3">CLA-JM-H44</strain>
    </source>
</reference>
<dbReference type="InterPro" id="IPR035985">
    <property type="entry name" value="Ubiquitin-activating_enz"/>
</dbReference>
<dbReference type="InterPro" id="IPR000594">
    <property type="entry name" value="ThiF_NAD_FAD-bd"/>
</dbReference>
<evidence type="ECO:0000259" key="1">
    <source>
        <dbReference type="Pfam" id="PF00899"/>
    </source>
</evidence>
<protein>
    <submittedName>
        <fullName evidence="2">ThiF family adenylyltransferase</fullName>
    </submittedName>
</protein>